<dbReference type="AlphaFoldDB" id="A0A6S6Y5B2"/>
<dbReference type="PANTHER" id="PTHR12151">
    <property type="entry name" value="ELECTRON TRANSPORT PROTIN SCO1/SENC FAMILY MEMBER"/>
    <property type="match status" value="1"/>
</dbReference>
<feature type="binding site" evidence="2">
    <location>
        <position position="8"/>
    </location>
    <ligand>
        <name>Cu cation</name>
        <dbReference type="ChEBI" id="CHEBI:23378"/>
    </ligand>
</feature>
<dbReference type="CDD" id="cd02968">
    <property type="entry name" value="SCO"/>
    <property type="match status" value="1"/>
</dbReference>
<dbReference type="SUPFAM" id="SSF52833">
    <property type="entry name" value="Thioredoxin-like"/>
    <property type="match status" value="1"/>
</dbReference>
<evidence type="ECO:0000256" key="1">
    <source>
        <dbReference type="ARBA" id="ARBA00010996"/>
    </source>
</evidence>
<evidence type="ECO:0000256" key="3">
    <source>
        <dbReference type="PIRSR" id="PIRSR603782-2"/>
    </source>
</evidence>
<feature type="binding site" evidence="2">
    <location>
        <position position="12"/>
    </location>
    <ligand>
        <name>Cu cation</name>
        <dbReference type="ChEBI" id="CHEBI:23378"/>
    </ligand>
</feature>
<evidence type="ECO:0000256" key="2">
    <source>
        <dbReference type="PIRSR" id="PIRSR603782-1"/>
    </source>
</evidence>
<reference evidence="4 5" key="1">
    <citation type="submission" date="2020-03" db="EMBL/GenBank/DDBJ databases">
        <authorList>
            <consortium name="Genoscope - CEA"/>
            <person name="William W."/>
        </authorList>
    </citation>
    <scope>NUCLEOTIDE SEQUENCE [LARGE SCALE GENOMIC DNA]</scope>
    <source>
        <strain evidence="5">DSM 16959</strain>
    </source>
</reference>
<keyword evidence="5" id="KW-1185">Reference proteome</keyword>
<proteinExistence type="inferred from homology"/>
<organism evidence="4 5">
    <name type="scientific">Denitratisoma oestradiolicum</name>
    <dbReference type="NCBI Taxonomy" id="311182"/>
    <lineage>
        <taxon>Bacteria</taxon>
        <taxon>Pseudomonadati</taxon>
        <taxon>Pseudomonadota</taxon>
        <taxon>Betaproteobacteria</taxon>
        <taxon>Nitrosomonadales</taxon>
        <taxon>Sterolibacteriaceae</taxon>
        <taxon>Denitratisoma</taxon>
    </lineage>
</organism>
<comment type="similarity">
    <text evidence="1">Belongs to the SCO1/2 family.</text>
</comment>
<feature type="binding site" evidence="2">
    <location>
        <position position="98"/>
    </location>
    <ligand>
        <name>Cu cation</name>
        <dbReference type="ChEBI" id="CHEBI:23378"/>
    </ligand>
</feature>
<feature type="disulfide bond" description="Redox-active" evidence="3">
    <location>
        <begin position="8"/>
        <end position="12"/>
    </location>
</feature>
<protein>
    <recommendedName>
        <fullName evidence="6">SCO family protein</fullName>
    </recommendedName>
</protein>
<keyword evidence="2" id="KW-0479">Metal-binding</keyword>
<dbReference type="GO" id="GO:0046872">
    <property type="term" value="F:metal ion binding"/>
    <property type="evidence" value="ECO:0007669"/>
    <property type="project" value="UniProtKB-KW"/>
</dbReference>
<evidence type="ECO:0000313" key="4">
    <source>
        <dbReference type="EMBL" id="CAB1370647.1"/>
    </source>
</evidence>
<evidence type="ECO:0000313" key="5">
    <source>
        <dbReference type="Proteomes" id="UP000515733"/>
    </source>
</evidence>
<dbReference type="KEGG" id="doe:DENOEST_3493"/>
<keyword evidence="3" id="KW-1015">Disulfide bond</keyword>
<name>A0A6S6Y5B2_9PROT</name>
<dbReference type="EMBL" id="LR778301">
    <property type="protein sequence ID" value="CAB1370647.1"/>
    <property type="molecule type" value="Genomic_DNA"/>
</dbReference>
<dbReference type="Proteomes" id="UP000515733">
    <property type="component" value="Chromosome"/>
</dbReference>
<evidence type="ECO:0008006" key="6">
    <source>
        <dbReference type="Google" id="ProtNLM"/>
    </source>
</evidence>
<dbReference type="Gene3D" id="3.40.30.10">
    <property type="entry name" value="Glutaredoxin"/>
    <property type="match status" value="1"/>
</dbReference>
<dbReference type="Pfam" id="PF02630">
    <property type="entry name" value="SCO1-SenC"/>
    <property type="match status" value="1"/>
</dbReference>
<sequence>MTFGYTQCPDICPTTLSLLKSLREQWERDGIEFPQVVLVSVDPGRDPPSMLARYVAAFDPAFLGITGDEAQLQQLARGLGAAYRRYDGQDPRHYSVDHSTDLYLIDPAGRLRSRFPQPLAPEALAREIRSLIGASAVPRTAVSAM</sequence>
<accession>A0A6S6Y5B2</accession>
<dbReference type="PANTHER" id="PTHR12151:SF25">
    <property type="entry name" value="LINALOOL DEHYDRATASE_ISOMERASE DOMAIN-CONTAINING PROTEIN"/>
    <property type="match status" value="1"/>
</dbReference>
<dbReference type="InterPro" id="IPR036249">
    <property type="entry name" value="Thioredoxin-like_sf"/>
</dbReference>
<keyword evidence="2" id="KW-0186">Copper</keyword>
<gene>
    <name evidence="4" type="ORF">DENOEST_3493</name>
</gene>
<dbReference type="InterPro" id="IPR003782">
    <property type="entry name" value="SCO1/SenC"/>
</dbReference>